<keyword evidence="2 5" id="KW-0808">Transferase</keyword>
<dbReference type="RefSeq" id="WP_090206601.1">
    <property type="nucleotide sequence ID" value="NZ_FOFO01000015.1"/>
</dbReference>
<reference evidence="7 8" key="1">
    <citation type="submission" date="2016-10" db="EMBL/GenBank/DDBJ databases">
        <authorList>
            <person name="de Groot N.N."/>
        </authorList>
    </citation>
    <scope>NUCLEOTIDE SEQUENCE [LARGE SCALE GENOMIC DNA]</scope>
    <source>
        <strain evidence="7 8">B7-7</strain>
    </source>
</reference>
<dbReference type="SUPFAM" id="SSF53335">
    <property type="entry name" value="S-adenosyl-L-methionine-dependent methyltransferases"/>
    <property type="match status" value="1"/>
</dbReference>
<dbReference type="PANTHER" id="PTHR43464:SF19">
    <property type="entry name" value="UBIQUINONE BIOSYNTHESIS O-METHYLTRANSFERASE, MITOCHONDRIAL"/>
    <property type="match status" value="1"/>
</dbReference>
<feature type="binding site" evidence="5">
    <location>
        <position position="146"/>
    </location>
    <ligand>
        <name>S-adenosyl-L-methionine</name>
        <dbReference type="ChEBI" id="CHEBI:59789"/>
    </ligand>
</feature>
<comment type="pathway">
    <text evidence="5">Cofactor biosynthesis; ubiquinone biosynthesis.</text>
</comment>
<dbReference type="CDD" id="cd02440">
    <property type="entry name" value="AdoMet_MTases"/>
    <property type="match status" value="1"/>
</dbReference>
<dbReference type="EMBL" id="FOFO01000015">
    <property type="protein sequence ID" value="SEQ04282.1"/>
    <property type="molecule type" value="Genomic_DNA"/>
</dbReference>
<comment type="catalytic activity">
    <reaction evidence="5">
        <text>a 3-(all-trans-polyprenyl)benzene-1,2-diol + S-adenosyl-L-methionine = a 2-methoxy-6-(all-trans-polyprenyl)phenol + S-adenosyl-L-homocysteine + H(+)</text>
        <dbReference type="Rhea" id="RHEA:31411"/>
        <dbReference type="Rhea" id="RHEA-COMP:9550"/>
        <dbReference type="Rhea" id="RHEA-COMP:9551"/>
        <dbReference type="ChEBI" id="CHEBI:15378"/>
        <dbReference type="ChEBI" id="CHEBI:57856"/>
        <dbReference type="ChEBI" id="CHEBI:59789"/>
        <dbReference type="ChEBI" id="CHEBI:62729"/>
        <dbReference type="ChEBI" id="CHEBI:62731"/>
        <dbReference type="EC" id="2.1.1.222"/>
    </reaction>
</comment>
<keyword evidence="1 5" id="KW-0489">Methyltransferase</keyword>
<sequence>MDPKTKSVNPPQSPKPSSIDPEEVARYTALADRWWDESGPFWPLHTLNRLRTDYICDRLCAHLGRDPSAPHPLAGLRLLDIGCGGGILSESMARLGAQVHGIDVTEKNIAVARLHARHSGLDIHYEVVPVETLAARKARYDVVLNMEVVEHVADLPGFMAACNSLVEPNGISFIATLNRTPVSLIVAIVGAEYILRWLPRGTHQWRRFPKPAELEALLMADGLQVVERTGVRVNPFNRSMHLTGYLGVNYMLITTRTRPCGGS</sequence>
<comment type="similarity">
    <text evidence="5">Belongs to the methyltransferase superfamily. UbiG/COQ3 family.</text>
</comment>
<dbReference type="Pfam" id="PF13489">
    <property type="entry name" value="Methyltransf_23"/>
    <property type="match status" value="1"/>
</dbReference>
<dbReference type="AlphaFoldDB" id="A0A1H9CST5"/>
<dbReference type="Gene3D" id="3.40.50.150">
    <property type="entry name" value="Vaccinia Virus protein VP39"/>
    <property type="match status" value="1"/>
</dbReference>
<keyword evidence="8" id="KW-1185">Reference proteome</keyword>
<dbReference type="InterPro" id="IPR029063">
    <property type="entry name" value="SAM-dependent_MTases_sf"/>
</dbReference>
<dbReference type="GO" id="GO:0032259">
    <property type="term" value="P:methylation"/>
    <property type="evidence" value="ECO:0007669"/>
    <property type="project" value="UniProtKB-KW"/>
</dbReference>
<evidence type="ECO:0000256" key="1">
    <source>
        <dbReference type="ARBA" id="ARBA00022603"/>
    </source>
</evidence>
<dbReference type="OrthoDB" id="9801538at2"/>
<evidence type="ECO:0000313" key="8">
    <source>
        <dbReference type="Proteomes" id="UP000199496"/>
    </source>
</evidence>
<protein>
    <recommendedName>
        <fullName evidence="5">Ubiquinone biosynthesis O-methyltransferase</fullName>
    </recommendedName>
    <alternativeName>
        <fullName evidence="5">2-polyprenyl-6-hydroxyphenol methylase</fullName>
        <ecNumber evidence="5">2.1.1.222</ecNumber>
    </alternativeName>
    <alternativeName>
        <fullName evidence="5">3-demethylubiquinone 3-O-methyltransferase</fullName>
        <ecNumber evidence="5">2.1.1.64</ecNumber>
    </alternativeName>
</protein>
<dbReference type="GO" id="GO:0010420">
    <property type="term" value="F:polyprenyldihydroxybenzoate methyltransferase activity"/>
    <property type="evidence" value="ECO:0007669"/>
    <property type="project" value="InterPro"/>
</dbReference>
<evidence type="ECO:0000313" key="7">
    <source>
        <dbReference type="EMBL" id="SEQ04282.1"/>
    </source>
</evidence>
<gene>
    <name evidence="5" type="primary">ubiG</name>
    <name evidence="7" type="ORF">SAMN05421693_1153</name>
</gene>
<dbReference type="InterPro" id="IPR010233">
    <property type="entry name" value="UbiG_MeTrfase"/>
</dbReference>
<dbReference type="UniPathway" id="UPA00232"/>
<dbReference type="Proteomes" id="UP000199496">
    <property type="component" value="Unassembled WGS sequence"/>
</dbReference>
<feature type="binding site" evidence="5">
    <location>
        <position position="82"/>
    </location>
    <ligand>
        <name>S-adenosyl-L-methionine</name>
        <dbReference type="ChEBI" id="CHEBI:59789"/>
    </ligand>
</feature>
<name>A0A1H9CST5_9GAMM</name>
<feature type="region of interest" description="Disordered" evidence="6">
    <location>
        <begin position="1"/>
        <end position="21"/>
    </location>
</feature>
<keyword evidence="3 5" id="KW-0831">Ubiquinone biosynthesis</keyword>
<evidence type="ECO:0000256" key="6">
    <source>
        <dbReference type="SAM" id="MobiDB-lite"/>
    </source>
</evidence>
<dbReference type="NCBIfam" id="TIGR01983">
    <property type="entry name" value="UbiG"/>
    <property type="match status" value="1"/>
</dbReference>
<evidence type="ECO:0000256" key="4">
    <source>
        <dbReference type="ARBA" id="ARBA00022691"/>
    </source>
</evidence>
<feature type="compositionally biased region" description="Polar residues" evidence="6">
    <location>
        <begin position="1"/>
        <end position="10"/>
    </location>
</feature>
<dbReference type="EC" id="2.1.1.64" evidence="5"/>
<evidence type="ECO:0000256" key="2">
    <source>
        <dbReference type="ARBA" id="ARBA00022679"/>
    </source>
</evidence>
<dbReference type="HAMAP" id="MF_00472">
    <property type="entry name" value="UbiG"/>
    <property type="match status" value="1"/>
</dbReference>
<dbReference type="STRING" id="867345.SAMN05421693_1153"/>
<dbReference type="EC" id="2.1.1.222" evidence="5"/>
<dbReference type="PANTHER" id="PTHR43464">
    <property type="entry name" value="METHYLTRANSFERASE"/>
    <property type="match status" value="1"/>
</dbReference>
<evidence type="ECO:0000256" key="3">
    <source>
        <dbReference type="ARBA" id="ARBA00022688"/>
    </source>
</evidence>
<keyword evidence="4 5" id="KW-0949">S-adenosyl-L-methionine</keyword>
<comment type="function">
    <text evidence="5">O-methyltransferase that catalyzes the 2 O-methylation steps in the ubiquinone biosynthetic pathway.</text>
</comment>
<keyword evidence="7" id="KW-0830">Ubiquinone</keyword>
<accession>A0A1H9CST5</accession>
<feature type="binding site" evidence="5">
    <location>
        <position position="51"/>
    </location>
    <ligand>
        <name>S-adenosyl-L-methionine</name>
        <dbReference type="ChEBI" id="CHEBI:59789"/>
    </ligand>
</feature>
<comment type="catalytic activity">
    <reaction evidence="5">
        <text>a 3-demethylubiquinol + S-adenosyl-L-methionine = a ubiquinol + S-adenosyl-L-homocysteine + H(+)</text>
        <dbReference type="Rhea" id="RHEA:44380"/>
        <dbReference type="Rhea" id="RHEA-COMP:9566"/>
        <dbReference type="Rhea" id="RHEA-COMP:10914"/>
        <dbReference type="ChEBI" id="CHEBI:15378"/>
        <dbReference type="ChEBI" id="CHEBI:17976"/>
        <dbReference type="ChEBI" id="CHEBI:57856"/>
        <dbReference type="ChEBI" id="CHEBI:59789"/>
        <dbReference type="ChEBI" id="CHEBI:84422"/>
        <dbReference type="EC" id="2.1.1.64"/>
    </reaction>
</comment>
<proteinExistence type="inferred from homology"/>
<feature type="binding site" evidence="5">
    <location>
        <position position="103"/>
    </location>
    <ligand>
        <name>S-adenosyl-L-methionine</name>
        <dbReference type="ChEBI" id="CHEBI:59789"/>
    </ligand>
</feature>
<dbReference type="GO" id="GO:0102208">
    <property type="term" value="F:2-polyprenyl-6-hydroxyphenol methylase activity"/>
    <property type="evidence" value="ECO:0007669"/>
    <property type="project" value="UniProtKB-EC"/>
</dbReference>
<organism evidence="7 8">
    <name type="scientific">Ectothiorhodospira magna</name>
    <dbReference type="NCBI Taxonomy" id="867345"/>
    <lineage>
        <taxon>Bacteria</taxon>
        <taxon>Pseudomonadati</taxon>
        <taxon>Pseudomonadota</taxon>
        <taxon>Gammaproteobacteria</taxon>
        <taxon>Chromatiales</taxon>
        <taxon>Ectothiorhodospiraceae</taxon>
        <taxon>Ectothiorhodospira</taxon>
    </lineage>
</organism>
<evidence type="ECO:0000256" key="5">
    <source>
        <dbReference type="HAMAP-Rule" id="MF_00472"/>
    </source>
</evidence>
<dbReference type="GO" id="GO:0061542">
    <property type="term" value="F:3-demethylubiquinol 3-O-methyltransferase activity"/>
    <property type="evidence" value="ECO:0007669"/>
    <property type="project" value="UniProtKB-UniRule"/>
</dbReference>